<dbReference type="InterPro" id="IPR017927">
    <property type="entry name" value="FAD-bd_FR_type"/>
</dbReference>
<keyword evidence="9" id="KW-0223">Dioxygenase</keyword>
<evidence type="ECO:0000256" key="3">
    <source>
        <dbReference type="ARBA" id="ARBA00022723"/>
    </source>
</evidence>
<evidence type="ECO:0000259" key="7">
    <source>
        <dbReference type="PROSITE" id="PS51085"/>
    </source>
</evidence>
<keyword evidence="1" id="KW-0285">Flavoprotein</keyword>
<name>A0A158M5X0_9BORD</name>
<keyword evidence="2" id="KW-0001">2Fe-2S</keyword>
<dbReference type="GO" id="GO:0046872">
    <property type="term" value="F:metal ion binding"/>
    <property type="evidence" value="ECO:0007669"/>
    <property type="project" value="UniProtKB-KW"/>
</dbReference>
<dbReference type="InterPro" id="IPR036010">
    <property type="entry name" value="2Fe-2S_ferredoxin-like_sf"/>
</dbReference>
<dbReference type="PANTHER" id="PTHR47354:SF1">
    <property type="entry name" value="CARNITINE MONOOXYGENASE REDUCTASE SUBUNIT"/>
    <property type="match status" value="1"/>
</dbReference>
<dbReference type="CDD" id="cd00207">
    <property type="entry name" value="fer2"/>
    <property type="match status" value="1"/>
</dbReference>
<evidence type="ECO:0000313" key="9">
    <source>
        <dbReference type="EMBL" id="KAK96348.1"/>
    </source>
</evidence>
<dbReference type="InterPro" id="IPR012675">
    <property type="entry name" value="Beta-grasp_dom_sf"/>
</dbReference>
<dbReference type="PROSITE" id="PS51085">
    <property type="entry name" value="2FE2S_FER_2"/>
    <property type="match status" value="1"/>
</dbReference>
<dbReference type="InterPro" id="IPR001041">
    <property type="entry name" value="2Fe-2S_ferredoxin-type"/>
</dbReference>
<evidence type="ECO:0000256" key="4">
    <source>
        <dbReference type="ARBA" id="ARBA00023002"/>
    </source>
</evidence>
<dbReference type="Gene3D" id="2.40.30.10">
    <property type="entry name" value="Translation factors"/>
    <property type="match status" value="1"/>
</dbReference>
<evidence type="ECO:0000313" key="10">
    <source>
        <dbReference type="Proteomes" id="UP000026682"/>
    </source>
</evidence>
<dbReference type="PANTHER" id="PTHR47354">
    <property type="entry name" value="NADH OXIDOREDUCTASE HCR"/>
    <property type="match status" value="1"/>
</dbReference>
<keyword evidence="4" id="KW-0560">Oxidoreductase</keyword>
<dbReference type="PROSITE" id="PS00197">
    <property type="entry name" value="2FE2S_FER_1"/>
    <property type="match status" value="1"/>
</dbReference>
<dbReference type="GO" id="GO:0051537">
    <property type="term" value="F:2 iron, 2 sulfur cluster binding"/>
    <property type="evidence" value="ECO:0007669"/>
    <property type="project" value="UniProtKB-KW"/>
</dbReference>
<dbReference type="GeneID" id="93119119"/>
<dbReference type="SUPFAM" id="SSF52343">
    <property type="entry name" value="Ferredoxin reductase-like, C-terminal NADP-linked domain"/>
    <property type="match status" value="1"/>
</dbReference>
<feature type="domain" description="FAD-binding FR-type" evidence="8">
    <location>
        <begin position="16"/>
        <end position="118"/>
    </location>
</feature>
<dbReference type="InterPro" id="IPR017938">
    <property type="entry name" value="Riboflavin_synthase-like_b-brl"/>
</dbReference>
<dbReference type="InterPro" id="IPR001433">
    <property type="entry name" value="OxRdtase_FAD/NAD-bd"/>
</dbReference>
<dbReference type="Gene3D" id="3.10.20.30">
    <property type="match status" value="1"/>
</dbReference>
<organism evidence="9 10">
    <name type="scientific">Bordetella holmesii CDC-H585-BH</name>
    <dbReference type="NCBI Taxonomy" id="1331206"/>
    <lineage>
        <taxon>Bacteria</taxon>
        <taxon>Pseudomonadati</taxon>
        <taxon>Pseudomonadota</taxon>
        <taxon>Betaproteobacteria</taxon>
        <taxon>Burkholderiales</taxon>
        <taxon>Alcaligenaceae</taxon>
        <taxon>Bordetella</taxon>
    </lineage>
</organism>
<reference evidence="9 10" key="1">
    <citation type="submission" date="2014-03" db="EMBL/GenBank/DDBJ databases">
        <title>Genome sequence of Bordetella holmseii.</title>
        <authorList>
            <person name="Harvill E."/>
            <person name="Goodfield L.L."/>
            <person name="Ivanov Y."/>
            <person name="Meyer J.A."/>
            <person name="Newth C."/>
            <person name="Cassiday P."/>
            <person name="Tondella M.L."/>
            <person name="Liao P."/>
            <person name="Zimmerman J."/>
            <person name="Meert K."/>
            <person name="Wessel D."/>
            <person name="Berger J."/>
            <person name="Dean J.M."/>
            <person name="Holubkov R."/>
            <person name="Burr J."/>
            <person name="Liu T."/>
            <person name="Brinkac L.M."/>
            <person name="Sanka R."/>
            <person name="Kim M."/>
            <person name="Losada L."/>
        </authorList>
    </citation>
    <scope>NUCLEOTIDE SEQUENCE [LARGE SCALE GENOMIC DNA]</scope>
    <source>
        <strain evidence="9 10">CDC-H585-BH</strain>
    </source>
</reference>
<dbReference type="CDD" id="cd06185">
    <property type="entry name" value="PDR_like"/>
    <property type="match status" value="1"/>
</dbReference>
<protein>
    <submittedName>
        <fullName evidence="9">Putative phthalate dioxygenase reductase</fullName>
    </submittedName>
</protein>
<feature type="domain" description="2Fe-2S ferredoxin-type" evidence="7">
    <location>
        <begin position="250"/>
        <end position="333"/>
    </location>
</feature>
<comment type="caution">
    <text evidence="9">The sequence shown here is derived from an EMBL/GenBank/DDBJ whole genome shotgun (WGS) entry which is preliminary data.</text>
</comment>
<dbReference type="InterPro" id="IPR039261">
    <property type="entry name" value="FNR_nucleotide-bd"/>
</dbReference>
<dbReference type="PROSITE" id="PS51384">
    <property type="entry name" value="FAD_FR"/>
    <property type="match status" value="1"/>
</dbReference>
<dbReference type="AlphaFoldDB" id="A0A158M5X0"/>
<gene>
    <name evidence="9" type="ORF">L497_2121</name>
</gene>
<dbReference type="STRING" id="35814.BBB42_13730"/>
<keyword evidence="5" id="KW-0408">Iron</keyword>
<dbReference type="Proteomes" id="UP000026682">
    <property type="component" value="Unassembled WGS sequence"/>
</dbReference>
<evidence type="ECO:0000256" key="6">
    <source>
        <dbReference type="ARBA" id="ARBA00023014"/>
    </source>
</evidence>
<accession>A0A158M5X0</accession>
<dbReference type="InterPro" id="IPR050415">
    <property type="entry name" value="MRET"/>
</dbReference>
<dbReference type="Pfam" id="PF00111">
    <property type="entry name" value="Fer2"/>
    <property type="match status" value="1"/>
</dbReference>
<dbReference type="GO" id="GO:0051213">
    <property type="term" value="F:dioxygenase activity"/>
    <property type="evidence" value="ECO:0007669"/>
    <property type="project" value="UniProtKB-KW"/>
</dbReference>
<dbReference type="PATRIC" id="fig|1331206.3.peg.929"/>
<dbReference type="InterPro" id="IPR006058">
    <property type="entry name" value="2Fe2S_fd_BS"/>
</dbReference>
<dbReference type="SUPFAM" id="SSF63380">
    <property type="entry name" value="Riboflavin synthase domain-like"/>
    <property type="match status" value="1"/>
</dbReference>
<dbReference type="EMBL" id="JFZZ01000043">
    <property type="protein sequence ID" value="KAK96348.1"/>
    <property type="molecule type" value="Genomic_DNA"/>
</dbReference>
<keyword evidence="6" id="KW-0411">Iron-sulfur</keyword>
<evidence type="ECO:0000256" key="5">
    <source>
        <dbReference type="ARBA" id="ARBA00023004"/>
    </source>
</evidence>
<proteinExistence type="predicted"/>
<evidence type="ECO:0000256" key="2">
    <source>
        <dbReference type="ARBA" id="ARBA00022714"/>
    </source>
</evidence>
<evidence type="ECO:0000259" key="8">
    <source>
        <dbReference type="PROSITE" id="PS51384"/>
    </source>
</evidence>
<sequence length="333" mass="35331">MNAPASSPALQAMAGLDIIEVQLRAIRLQAQGILAFELTHPGGAELPAAQAGAHIDVHLPGGQVRSYSLAGDPADRSRWILGVLREPKSRGGSRAMHESLRVGDIVKVGLPRNAFGLAPEGEHAVLLAGGIGITPLKAMAHALAAQERSFELHYCARTAGHAAFVDELRALLPEGRLHLHFDDGDSSKGLDIAALLADYEAGRHVYYCGPAGFMAACAQASSHWPGAAVHSEHFKAPEVVRPEGAGDGSFDVELSRSGVTVTVQPDQTIVRAMELAGLRVPTSCLSGLCGACKVDYLEGEVDHRDFVLSDEEKEHCLTVCCSRARSARLVLDY</sequence>
<dbReference type="PRINTS" id="PR00409">
    <property type="entry name" value="PHDIOXRDTASE"/>
</dbReference>
<dbReference type="RefSeq" id="WP_005015393.1">
    <property type="nucleotide sequence ID" value="NZ_JFZZ01000043.1"/>
</dbReference>
<dbReference type="Gene3D" id="3.40.50.80">
    <property type="entry name" value="Nucleotide-binding domain of ferredoxin-NADP reductase (FNR) module"/>
    <property type="match status" value="1"/>
</dbReference>
<dbReference type="Pfam" id="PF00175">
    <property type="entry name" value="NAD_binding_1"/>
    <property type="match status" value="1"/>
</dbReference>
<dbReference type="SUPFAM" id="SSF54292">
    <property type="entry name" value="2Fe-2S ferredoxin-like"/>
    <property type="match status" value="1"/>
</dbReference>
<keyword evidence="3" id="KW-0479">Metal-binding</keyword>
<evidence type="ECO:0000256" key="1">
    <source>
        <dbReference type="ARBA" id="ARBA00022630"/>
    </source>
</evidence>